<dbReference type="SUPFAM" id="SSF52047">
    <property type="entry name" value="RNI-like"/>
    <property type="match status" value="1"/>
</dbReference>
<accession>A0A815QDL7</accession>
<keyword evidence="4" id="KW-1185">Reference proteome</keyword>
<dbReference type="EMBL" id="CAJNOJ010000264">
    <property type="protein sequence ID" value="CAF1350968.1"/>
    <property type="molecule type" value="Genomic_DNA"/>
</dbReference>
<dbReference type="InterPro" id="IPR032675">
    <property type="entry name" value="LRR_dom_sf"/>
</dbReference>
<dbReference type="OrthoDB" id="10031225at2759"/>
<name>A0A815QDL7_ADIRI</name>
<reference evidence="3" key="1">
    <citation type="submission" date="2021-02" db="EMBL/GenBank/DDBJ databases">
        <authorList>
            <person name="Nowell W R."/>
        </authorList>
    </citation>
    <scope>NUCLEOTIDE SEQUENCE</scope>
</reference>
<dbReference type="Proteomes" id="UP000663828">
    <property type="component" value="Unassembled WGS sequence"/>
</dbReference>
<protein>
    <recommendedName>
        <fullName evidence="1">F-box domain-containing protein</fullName>
    </recommendedName>
</protein>
<sequence>MTKTNFERLPNEIILNVFDYIDSIHLLQCFYGLNDRFKNLLYQQFLNYDLNFKNLPQHHVNMICKQHLPFIVDRIVSLQLLISHQTFGQIKVFFSYANQLTRLQSLSITSFRPHDTLIGILDQCELLPNLTYLKVHFYETHQTEQSFQLIVNHIWSLSKLVQCNIHLCIKTKAFFVLPQRTSQSIENLCIHVNELEFSQINRLFEFTPRLKNLSASIDFSFNYGYVPQTISSLLQLNLLVKDGPISVVIEFFRHLPNLRRLSICAKATNIFGYQWEEIISTYLPNLKFFQYHMEHSLISVPDILRFADHLIKPYQRAFWTDKTQSSTQCFVEGNTIYLTSTFGHNINKFSRSFIFSDHHNDHQKWYTGVTCAHDLTSSNIHVSNIEYLTIQFPSYNQFWLTVPTFNRLRALSILSLVDIYHSTIQTLLDHAPNLHILNLYHTAPLPLQKSLFRYRHRSIRELNFKAYNYYFNDNECVQLCHSPLGIQCATLHIKVMNRESIIYLVQNMVSLLSLHVQCEDEKHYSQLISKNKNDELMQLLKNSLPSVRSIERNSNTSSEFTICI</sequence>
<evidence type="ECO:0000313" key="3">
    <source>
        <dbReference type="EMBL" id="CAF1462533.1"/>
    </source>
</evidence>
<dbReference type="Gene3D" id="3.80.10.10">
    <property type="entry name" value="Ribonuclease Inhibitor"/>
    <property type="match status" value="1"/>
</dbReference>
<evidence type="ECO:0000313" key="2">
    <source>
        <dbReference type="EMBL" id="CAF1350968.1"/>
    </source>
</evidence>
<evidence type="ECO:0000259" key="1">
    <source>
        <dbReference type="PROSITE" id="PS50181"/>
    </source>
</evidence>
<gene>
    <name evidence="2" type="ORF">EDS130_LOCUS33277</name>
    <name evidence="3" type="ORF">XAT740_LOCUS37518</name>
</gene>
<dbReference type="EMBL" id="CAJNOR010003952">
    <property type="protein sequence ID" value="CAF1462533.1"/>
    <property type="molecule type" value="Genomic_DNA"/>
</dbReference>
<dbReference type="InterPro" id="IPR001810">
    <property type="entry name" value="F-box_dom"/>
</dbReference>
<comment type="caution">
    <text evidence="3">The sequence shown here is derived from an EMBL/GenBank/DDBJ whole genome shotgun (WGS) entry which is preliminary data.</text>
</comment>
<feature type="domain" description="F-box" evidence="1">
    <location>
        <begin position="3"/>
        <end position="55"/>
    </location>
</feature>
<organism evidence="3 4">
    <name type="scientific">Adineta ricciae</name>
    <name type="common">Rotifer</name>
    <dbReference type="NCBI Taxonomy" id="249248"/>
    <lineage>
        <taxon>Eukaryota</taxon>
        <taxon>Metazoa</taxon>
        <taxon>Spiralia</taxon>
        <taxon>Gnathifera</taxon>
        <taxon>Rotifera</taxon>
        <taxon>Eurotatoria</taxon>
        <taxon>Bdelloidea</taxon>
        <taxon>Adinetida</taxon>
        <taxon>Adinetidae</taxon>
        <taxon>Adineta</taxon>
    </lineage>
</organism>
<evidence type="ECO:0000313" key="4">
    <source>
        <dbReference type="Proteomes" id="UP000663828"/>
    </source>
</evidence>
<dbReference type="PROSITE" id="PS50181">
    <property type="entry name" value="FBOX"/>
    <property type="match status" value="1"/>
</dbReference>
<dbReference type="Proteomes" id="UP000663852">
    <property type="component" value="Unassembled WGS sequence"/>
</dbReference>
<dbReference type="AlphaFoldDB" id="A0A815QDL7"/>
<proteinExistence type="predicted"/>